<dbReference type="EMBL" id="CP073078">
    <property type="protein sequence ID" value="QUD89127.1"/>
    <property type="molecule type" value="Genomic_DNA"/>
</dbReference>
<dbReference type="GO" id="GO:0006355">
    <property type="term" value="P:regulation of DNA-templated transcription"/>
    <property type="evidence" value="ECO:0007669"/>
    <property type="project" value="UniProtKB-ARBA"/>
</dbReference>
<accession>A0A975G268</accession>
<dbReference type="PRINTS" id="PR00033">
    <property type="entry name" value="HTHASNC"/>
</dbReference>
<sequence>MAESSNMDEKDRAILRVLQADGRLSNTELAEKVHLSESASLRRIRSLEAAGLIRGYTALVDQKAAGYALSVFLTITLNSQSQAALSAFEEAASKVPEIMECYLMTGEADYLMRVVAKDVDAFEALHAGALTRLPGVVRISSSIALRTTVHRTALPL</sequence>
<dbReference type="GO" id="GO:0005829">
    <property type="term" value="C:cytosol"/>
    <property type="evidence" value="ECO:0007669"/>
    <property type="project" value="TreeGrafter"/>
</dbReference>
<dbReference type="PROSITE" id="PS50956">
    <property type="entry name" value="HTH_ASNC_2"/>
    <property type="match status" value="1"/>
</dbReference>
<dbReference type="InterPro" id="IPR011008">
    <property type="entry name" value="Dimeric_a/b-barrel"/>
</dbReference>
<dbReference type="PANTHER" id="PTHR30154:SF34">
    <property type="entry name" value="TRANSCRIPTIONAL REGULATOR AZLB"/>
    <property type="match status" value="1"/>
</dbReference>
<dbReference type="InterPro" id="IPR000485">
    <property type="entry name" value="AsnC-type_HTH_dom"/>
</dbReference>
<dbReference type="KEGG" id="caul:KCG34_04365"/>
<dbReference type="InterPro" id="IPR019888">
    <property type="entry name" value="Tscrpt_reg_AsnC-like"/>
</dbReference>
<dbReference type="Pfam" id="PF01037">
    <property type="entry name" value="AsnC_trans_reg"/>
    <property type="match status" value="1"/>
</dbReference>
<dbReference type="Gene3D" id="1.10.10.10">
    <property type="entry name" value="Winged helix-like DNA-binding domain superfamily/Winged helix DNA-binding domain"/>
    <property type="match status" value="1"/>
</dbReference>
<evidence type="ECO:0000256" key="1">
    <source>
        <dbReference type="ARBA" id="ARBA00023015"/>
    </source>
</evidence>
<reference evidence="5" key="1">
    <citation type="submission" date="2021-04" db="EMBL/GenBank/DDBJ databases">
        <title>The complete genome sequence of Caulobacter sp. S6.</title>
        <authorList>
            <person name="Tang Y."/>
            <person name="Ouyang W."/>
            <person name="Liu Q."/>
            <person name="Huang B."/>
            <person name="Guo Z."/>
            <person name="Lei P."/>
        </authorList>
    </citation>
    <scope>NUCLEOTIDE SEQUENCE</scope>
    <source>
        <strain evidence="5">S6</strain>
    </source>
</reference>
<dbReference type="InterPro" id="IPR036388">
    <property type="entry name" value="WH-like_DNA-bd_sf"/>
</dbReference>
<evidence type="ECO:0000313" key="5">
    <source>
        <dbReference type="EMBL" id="QUD89127.1"/>
    </source>
</evidence>
<keyword evidence="6" id="KW-1185">Reference proteome</keyword>
<evidence type="ECO:0000259" key="4">
    <source>
        <dbReference type="PROSITE" id="PS50956"/>
    </source>
</evidence>
<evidence type="ECO:0000256" key="3">
    <source>
        <dbReference type="ARBA" id="ARBA00023163"/>
    </source>
</evidence>
<dbReference type="SUPFAM" id="SSF46785">
    <property type="entry name" value="Winged helix' DNA-binding domain"/>
    <property type="match status" value="1"/>
</dbReference>
<gene>
    <name evidence="5" type="ORF">KCG34_04365</name>
</gene>
<evidence type="ECO:0000313" key="6">
    <source>
        <dbReference type="Proteomes" id="UP000676409"/>
    </source>
</evidence>
<dbReference type="PANTHER" id="PTHR30154">
    <property type="entry name" value="LEUCINE-RESPONSIVE REGULATORY PROTEIN"/>
    <property type="match status" value="1"/>
</dbReference>
<dbReference type="Pfam" id="PF13412">
    <property type="entry name" value="HTH_24"/>
    <property type="match status" value="1"/>
</dbReference>
<keyword evidence="1" id="KW-0805">Transcription regulation</keyword>
<keyword evidence="3" id="KW-0804">Transcription</keyword>
<keyword evidence="2" id="KW-0238">DNA-binding</keyword>
<dbReference type="SUPFAM" id="SSF54909">
    <property type="entry name" value="Dimeric alpha+beta barrel"/>
    <property type="match status" value="1"/>
</dbReference>
<dbReference type="InterPro" id="IPR019887">
    <property type="entry name" value="Tscrpt_reg_AsnC/Lrp_C"/>
</dbReference>
<dbReference type="Gene3D" id="3.30.70.920">
    <property type="match status" value="1"/>
</dbReference>
<proteinExistence type="predicted"/>
<dbReference type="AlphaFoldDB" id="A0A975G268"/>
<protein>
    <submittedName>
        <fullName evidence="5">Lrp/AsnC family transcriptional regulator</fullName>
    </submittedName>
</protein>
<organism evidence="5 6">
    <name type="scientific">Phenylobacterium montanum</name>
    <dbReference type="NCBI Taxonomy" id="2823693"/>
    <lineage>
        <taxon>Bacteria</taxon>
        <taxon>Pseudomonadati</taxon>
        <taxon>Pseudomonadota</taxon>
        <taxon>Alphaproteobacteria</taxon>
        <taxon>Caulobacterales</taxon>
        <taxon>Caulobacteraceae</taxon>
        <taxon>Phenylobacterium</taxon>
    </lineage>
</organism>
<name>A0A975G268_9CAUL</name>
<dbReference type="GO" id="GO:0043200">
    <property type="term" value="P:response to amino acid"/>
    <property type="evidence" value="ECO:0007669"/>
    <property type="project" value="TreeGrafter"/>
</dbReference>
<dbReference type="SMART" id="SM00344">
    <property type="entry name" value="HTH_ASNC"/>
    <property type="match status" value="1"/>
</dbReference>
<dbReference type="CDD" id="cd00090">
    <property type="entry name" value="HTH_ARSR"/>
    <property type="match status" value="1"/>
</dbReference>
<feature type="domain" description="HTH asnC-type" evidence="4">
    <location>
        <begin position="7"/>
        <end position="68"/>
    </location>
</feature>
<dbReference type="InterPro" id="IPR011991">
    <property type="entry name" value="ArsR-like_HTH"/>
</dbReference>
<evidence type="ECO:0000256" key="2">
    <source>
        <dbReference type="ARBA" id="ARBA00023125"/>
    </source>
</evidence>
<dbReference type="InterPro" id="IPR036390">
    <property type="entry name" value="WH_DNA-bd_sf"/>
</dbReference>
<dbReference type="Proteomes" id="UP000676409">
    <property type="component" value="Chromosome"/>
</dbReference>
<dbReference type="GO" id="GO:0043565">
    <property type="term" value="F:sequence-specific DNA binding"/>
    <property type="evidence" value="ECO:0007669"/>
    <property type="project" value="InterPro"/>
</dbReference>